<dbReference type="PANTHER" id="PTHR43820">
    <property type="entry name" value="HIGH-AFFINITY BRANCHED-CHAIN AMINO ACID TRANSPORT ATP-BINDING PROTEIN LIVF"/>
    <property type="match status" value="1"/>
</dbReference>
<dbReference type="SMART" id="SM00382">
    <property type="entry name" value="AAA"/>
    <property type="match status" value="1"/>
</dbReference>
<evidence type="ECO:0000256" key="3">
    <source>
        <dbReference type="ARBA" id="ARBA00022475"/>
    </source>
</evidence>
<evidence type="ECO:0000256" key="6">
    <source>
        <dbReference type="ARBA" id="ARBA00022970"/>
    </source>
</evidence>
<dbReference type="GO" id="GO:0015658">
    <property type="term" value="F:branched-chain amino acid transmembrane transporter activity"/>
    <property type="evidence" value="ECO:0007669"/>
    <property type="project" value="TreeGrafter"/>
</dbReference>
<keyword evidence="5" id="KW-0067">ATP-binding</keyword>
<dbReference type="GeneID" id="93428892"/>
<dbReference type="InterPro" id="IPR027417">
    <property type="entry name" value="P-loop_NTPase"/>
</dbReference>
<organism evidence="7 8">
    <name type="scientific">Oligella urethralis</name>
    <dbReference type="NCBI Taxonomy" id="90245"/>
    <lineage>
        <taxon>Bacteria</taxon>
        <taxon>Pseudomonadati</taxon>
        <taxon>Pseudomonadota</taxon>
        <taxon>Betaproteobacteria</taxon>
        <taxon>Burkholderiales</taxon>
        <taxon>Alcaligenaceae</taxon>
        <taxon>Oligella</taxon>
    </lineage>
</organism>
<dbReference type="GO" id="GO:0005524">
    <property type="term" value="F:ATP binding"/>
    <property type="evidence" value="ECO:0007669"/>
    <property type="project" value="UniProtKB-KW"/>
</dbReference>
<keyword evidence="3" id="KW-0472">Membrane</keyword>
<accession>A0A2N6QH38</accession>
<dbReference type="InterPro" id="IPR003439">
    <property type="entry name" value="ABC_transporter-like_ATP-bd"/>
</dbReference>
<name>A0A2N6QH38_9BURK</name>
<comment type="similarity">
    <text evidence="1">Belongs to the ABC transporter superfamily.</text>
</comment>
<evidence type="ECO:0000256" key="4">
    <source>
        <dbReference type="ARBA" id="ARBA00022741"/>
    </source>
</evidence>
<dbReference type="Proteomes" id="UP000250242">
    <property type="component" value="Unassembled WGS sequence"/>
</dbReference>
<dbReference type="CDD" id="cd03224">
    <property type="entry name" value="ABC_TM1139_LivF_branched"/>
    <property type="match status" value="1"/>
</dbReference>
<dbReference type="GO" id="GO:0016887">
    <property type="term" value="F:ATP hydrolysis activity"/>
    <property type="evidence" value="ECO:0007669"/>
    <property type="project" value="InterPro"/>
</dbReference>
<proteinExistence type="inferred from homology"/>
<evidence type="ECO:0000256" key="2">
    <source>
        <dbReference type="ARBA" id="ARBA00022448"/>
    </source>
</evidence>
<dbReference type="InterPro" id="IPR017871">
    <property type="entry name" value="ABC_transporter-like_CS"/>
</dbReference>
<dbReference type="Pfam" id="PF00005">
    <property type="entry name" value="ABC_tran"/>
    <property type="match status" value="1"/>
</dbReference>
<sequence>MQSSASLLSVKQLSAWYGRARALFDLNLELKKGEVVALMGVNGAGKSTTLKAIMNLLDHKAGQVLFNGQDISKLPVYKIARAGLGFVPEDRRIFTELTVKENLQTGRQPARYWPDGEPVYYWNEEAIYQFFPNLGKMIDRPGGKMSGGEQQMLSVARSLMGNPLMLLLDEPSEGVAPVIVDQMIEMIMQLKQKGISMLISEQNHHLAKQVADRYYTLSMGEIVDAGRM</sequence>
<evidence type="ECO:0000313" key="7">
    <source>
        <dbReference type="EMBL" id="SPY07867.1"/>
    </source>
</evidence>
<dbReference type="PROSITE" id="PS00211">
    <property type="entry name" value="ABC_TRANSPORTER_1"/>
    <property type="match status" value="1"/>
</dbReference>
<keyword evidence="6" id="KW-0029">Amino-acid transport</keyword>
<dbReference type="InterPro" id="IPR003593">
    <property type="entry name" value="AAA+_ATPase"/>
</dbReference>
<dbReference type="PROSITE" id="PS50893">
    <property type="entry name" value="ABC_TRANSPORTER_2"/>
    <property type="match status" value="1"/>
</dbReference>
<evidence type="ECO:0000256" key="1">
    <source>
        <dbReference type="ARBA" id="ARBA00005417"/>
    </source>
</evidence>
<keyword evidence="2" id="KW-0813">Transport</keyword>
<dbReference type="EMBL" id="UATH01000001">
    <property type="protein sequence ID" value="SPY07867.1"/>
    <property type="molecule type" value="Genomic_DNA"/>
</dbReference>
<dbReference type="InterPro" id="IPR052156">
    <property type="entry name" value="BCAA_Transport_ATP-bd_LivF"/>
</dbReference>
<gene>
    <name evidence="7" type="primary">livF_3</name>
    <name evidence="7" type="ORF">NCTC11009_01080</name>
</gene>
<dbReference type="PANTHER" id="PTHR43820:SF2">
    <property type="entry name" value="ABC TRANSPORTER ATP-BINDING PROTEIN"/>
    <property type="match status" value="1"/>
</dbReference>
<keyword evidence="3" id="KW-1003">Cell membrane</keyword>
<dbReference type="SUPFAM" id="SSF52540">
    <property type="entry name" value="P-loop containing nucleoside triphosphate hydrolases"/>
    <property type="match status" value="1"/>
</dbReference>
<protein>
    <submittedName>
        <fullName evidence="7">LIV-I protein F</fullName>
    </submittedName>
</protein>
<evidence type="ECO:0000313" key="8">
    <source>
        <dbReference type="Proteomes" id="UP000250242"/>
    </source>
</evidence>
<keyword evidence="4" id="KW-0547">Nucleotide-binding</keyword>
<dbReference type="STRING" id="90245.GCA_001056285_02007"/>
<reference evidence="7 8" key="1">
    <citation type="submission" date="2018-06" db="EMBL/GenBank/DDBJ databases">
        <authorList>
            <consortium name="Pathogen Informatics"/>
            <person name="Doyle S."/>
        </authorList>
    </citation>
    <scope>NUCLEOTIDE SEQUENCE [LARGE SCALE GENOMIC DNA]</scope>
    <source>
        <strain evidence="7 8">NCTC11009</strain>
    </source>
</reference>
<dbReference type="AlphaFoldDB" id="A0A2N6QH38"/>
<dbReference type="Gene3D" id="3.40.50.300">
    <property type="entry name" value="P-loop containing nucleotide triphosphate hydrolases"/>
    <property type="match status" value="1"/>
</dbReference>
<dbReference type="RefSeq" id="WP_018027085.1">
    <property type="nucleotide sequence ID" value="NZ_CAMQFR010000025.1"/>
</dbReference>
<dbReference type="GO" id="GO:0015807">
    <property type="term" value="P:L-amino acid transport"/>
    <property type="evidence" value="ECO:0007669"/>
    <property type="project" value="TreeGrafter"/>
</dbReference>
<evidence type="ECO:0000256" key="5">
    <source>
        <dbReference type="ARBA" id="ARBA00022840"/>
    </source>
</evidence>